<name>A0A2P2NSB0_RHIMU</name>
<reference evidence="1" key="1">
    <citation type="submission" date="2018-02" db="EMBL/GenBank/DDBJ databases">
        <title>Rhizophora mucronata_Transcriptome.</title>
        <authorList>
            <person name="Meera S.P."/>
            <person name="Sreeshan A."/>
            <person name="Augustine A."/>
        </authorList>
    </citation>
    <scope>NUCLEOTIDE SEQUENCE</scope>
    <source>
        <tissue evidence="1">Leaf</tissue>
    </source>
</reference>
<evidence type="ECO:0000313" key="1">
    <source>
        <dbReference type="EMBL" id="MBX45397.1"/>
    </source>
</evidence>
<dbReference type="EMBL" id="GGEC01064913">
    <property type="protein sequence ID" value="MBX45397.1"/>
    <property type="molecule type" value="Transcribed_RNA"/>
</dbReference>
<organism evidence="1">
    <name type="scientific">Rhizophora mucronata</name>
    <name type="common">Asiatic mangrove</name>
    <dbReference type="NCBI Taxonomy" id="61149"/>
    <lineage>
        <taxon>Eukaryota</taxon>
        <taxon>Viridiplantae</taxon>
        <taxon>Streptophyta</taxon>
        <taxon>Embryophyta</taxon>
        <taxon>Tracheophyta</taxon>
        <taxon>Spermatophyta</taxon>
        <taxon>Magnoliopsida</taxon>
        <taxon>eudicotyledons</taxon>
        <taxon>Gunneridae</taxon>
        <taxon>Pentapetalae</taxon>
        <taxon>rosids</taxon>
        <taxon>fabids</taxon>
        <taxon>Malpighiales</taxon>
        <taxon>Rhizophoraceae</taxon>
        <taxon>Rhizophora</taxon>
    </lineage>
</organism>
<protein>
    <submittedName>
        <fullName evidence="1">Uncharacterized protein</fullName>
    </submittedName>
</protein>
<accession>A0A2P2NSB0</accession>
<dbReference type="AlphaFoldDB" id="A0A2P2NSB0"/>
<proteinExistence type="predicted"/>
<sequence length="40" mass="4577">MQTCRQAHACVHTHSDKHKKQSSGSFCWGNLTIGLHHWCD</sequence>